<dbReference type="Proteomes" id="UP001604277">
    <property type="component" value="Unassembled WGS sequence"/>
</dbReference>
<name>A0ABD1WE48_9LAMI</name>
<dbReference type="EMBL" id="JBFOLJ010000003">
    <property type="protein sequence ID" value="KAL2547949.1"/>
    <property type="molecule type" value="Genomic_DNA"/>
</dbReference>
<comment type="caution">
    <text evidence="1">The sequence shown here is derived from an EMBL/GenBank/DDBJ whole genome shotgun (WGS) entry which is preliminary data.</text>
</comment>
<dbReference type="AlphaFoldDB" id="A0ABD1WE48"/>
<accession>A0ABD1WE48</accession>
<organism evidence="1 2">
    <name type="scientific">Forsythia ovata</name>
    <dbReference type="NCBI Taxonomy" id="205694"/>
    <lineage>
        <taxon>Eukaryota</taxon>
        <taxon>Viridiplantae</taxon>
        <taxon>Streptophyta</taxon>
        <taxon>Embryophyta</taxon>
        <taxon>Tracheophyta</taxon>
        <taxon>Spermatophyta</taxon>
        <taxon>Magnoliopsida</taxon>
        <taxon>eudicotyledons</taxon>
        <taxon>Gunneridae</taxon>
        <taxon>Pentapetalae</taxon>
        <taxon>asterids</taxon>
        <taxon>lamiids</taxon>
        <taxon>Lamiales</taxon>
        <taxon>Oleaceae</taxon>
        <taxon>Forsythieae</taxon>
        <taxon>Forsythia</taxon>
    </lineage>
</organism>
<protein>
    <submittedName>
        <fullName evidence="1">Uncharacterized protein</fullName>
    </submittedName>
</protein>
<evidence type="ECO:0000313" key="2">
    <source>
        <dbReference type="Proteomes" id="UP001604277"/>
    </source>
</evidence>
<gene>
    <name evidence="1" type="ORF">Fot_09479</name>
</gene>
<reference evidence="2" key="1">
    <citation type="submission" date="2024-07" db="EMBL/GenBank/DDBJ databases">
        <title>Two chromosome-level genome assemblies of Korean endemic species Abeliophyllum distichum and Forsythia ovata (Oleaceae).</title>
        <authorList>
            <person name="Jang H."/>
        </authorList>
    </citation>
    <scope>NUCLEOTIDE SEQUENCE [LARGE SCALE GENOMIC DNA]</scope>
</reference>
<sequence length="121" mass="14076">MENILPQETLLLNLTDKLVEFEASQRNCRLPSLMPGGKGQVMLWKILNIMRKYESEELLFKVLMDKEFTGLVLNSEHFLRHVKIVFRIQRDQNGIFVAIAQGIKETEIDIILRIGFVTFVL</sequence>
<keyword evidence="2" id="KW-1185">Reference proteome</keyword>
<proteinExistence type="predicted"/>
<evidence type="ECO:0000313" key="1">
    <source>
        <dbReference type="EMBL" id="KAL2547949.1"/>
    </source>
</evidence>